<dbReference type="AlphaFoldDB" id="A0A975H7M8"/>
<reference evidence="8" key="1">
    <citation type="submission" date="2021-03" db="EMBL/GenBank/DDBJ databases">
        <title>Ottowia sp. 27C isolated from the cloaca of a Giant Asian pond turtle (Heosemys grandis).</title>
        <authorList>
            <person name="Spergser J."/>
            <person name="Busse H.-J."/>
        </authorList>
    </citation>
    <scope>NUCLEOTIDE SEQUENCE</scope>
    <source>
        <strain evidence="8">27C</strain>
    </source>
</reference>
<evidence type="ECO:0000313" key="8">
    <source>
        <dbReference type="EMBL" id="QTD47222.1"/>
    </source>
</evidence>
<dbReference type="GO" id="GO:0046872">
    <property type="term" value="F:metal ion binding"/>
    <property type="evidence" value="ECO:0007669"/>
    <property type="project" value="UniProtKB-KW"/>
</dbReference>
<comment type="cofactor">
    <cofactor evidence="1">
        <name>Zn(2+)</name>
        <dbReference type="ChEBI" id="CHEBI:29105"/>
    </cofactor>
</comment>
<evidence type="ECO:0000256" key="3">
    <source>
        <dbReference type="ARBA" id="ARBA00022723"/>
    </source>
</evidence>
<evidence type="ECO:0000256" key="5">
    <source>
        <dbReference type="ARBA" id="ARBA00022833"/>
    </source>
</evidence>
<dbReference type="KEGG" id="otd:J1M35_01250"/>
<dbReference type="Gene3D" id="1.25.40.10">
    <property type="entry name" value="Tetratricopeptide repeat domain"/>
    <property type="match status" value="1"/>
</dbReference>
<dbReference type="EMBL" id="CP071796">
    <property type="protein sequence ID" value="QTD47222.1"/>
    <property type="molecule type" value="Genomic_DNA"/>
</dbReference>
<name>A0A975H7M8_9BURK</name>
<keyword evidence="9" id="KW-1185">Reference proteome</keyword>
<protein>
    <submittedName>
        <fullName evidence="8">M48 family metalloprotease</fullName>
    </submittedName>
</protein>
<keyword evidence="3" id="KW-0479">Metal-binding</keyword>
<keyword evidence="6 8" id="KW-0482">Metalloprotease</keyword>
<evidence type="ECO:0000256" key="4">
    <source>
        <dbReference type="ARBA" id="ARBA00022801"/>
    </source>
</evidence>
<evidence type="ECO:0000256" key="6">
    <source>
        <dbReference type="ARBA" id="ARBA00023049"/>
    </source>
</evidence>
<dbReference type="GO" id="GO:0051603">
    <property type="term" value="P:proteolysis involved in protein catabolic process"/>
    <property type="evidence" value="ECO:0007669"/>
    <property type="project" value="TreeGrafter"/>
</dbReference>
<dbReference type="PANTHER" id="PTHR22726">
    <property type="entry name" value="METALLOENDOPEPTIDASE OMA1"/>
    <property type="match status" value="1"/>
</dbReference>
<dbReference type="Proteomes" id="UP000663903">
    <property type="component" value="Chromosome"/>
</dbReference>
<dbReference type="GO" id="GO:0016020">
    <property type="term" value="C:membrane"/>
    <property type="evidence" value="ECO:0007669"/>
    <property type="project" value="TreeGrafter"/>
</dbReference>
<dbReference type="InterPro" id="IPR011990">
    <property type="entry name" value="TPR-like_helical_dom_sf"/>
</dbReference>
<accession>A0A975H7M8</accession>
<gene>
    <name evidence="8" type="ORF">J1M35_01250</name>
</gene>
<keyword evidence="2" id="KW-0645">Protease</keyword>
<dbReference type="InterPro" id="IPR001915">
    <property type="entry name" value="Peptidase_M48"/>
</dbReference>
<keyword evidence="5" id="KW-0862">Zinc</keyword>
<dbReference type="PANTHER" id="PTHR22726:SF1">
    <property type="entry name" value="METALLOENDOPEPTIDASE OMA1, MITOCHONDRIAL"/>
    <property type="match status" value="1"/>
</dbReference>
<keyword evidence="4" id="KW-0378">Hydrolase</keyword>
<evidence type="ECO:0000256" key="1">
    <source>
        <dbReference type="ARBA" id="ARBA00001947"/>
    </source>
</evidence>
<proteinExistence type="predicted"/>
<dbReference type="GO" id="GO:0004222">
    <property type="term" value="F:metalloendopeptidase activity"/>
    <property type="evidence" value="ECO:0007669"/>
    <property type="project" value="InterPro"/>
</dbReference>
<dbReference type="SUPFAM" id="SSF48452">
    <property type="entry name" value="TPR-like"/>
    <property type="match status" value="1"/>
</dbReference>
<dbReference type="Gene3D" id="3.30.2010.10">
    <property type="entry name" value="Metalloproteases ('zincins'), catalytic domain"/>
    <property type="match status" value="1"/>
</dbReference>
<evidence type="ECO:0000259" key="7">
    <source>
        <dbReference type="Pfam" id="PF01435"/>
    </source>
</evidence>
<evidence type="ECO:0000256" key="2">
    <source>
        <dbReference type="ARBA" id="ARBA00022670"/>
    </source>
</evidence>
<dbReference type="Pfam" id="PF01435">
    <property type="entry name" value="Peptidase_M48"/>
    <property type="match status" value="1"/>
</dbReference>
<evidence type="ECO:0000313" key="9">
    <source>
        <dbReference type="Proteomes" id="UP000663903"/>
    </source>
</evidence>
<sequence>MHCLCLTRRQATGLFALAFLPLHVAGQSGEPAGGARAGLPSLGDAGAMTPLEERKLGDAIIRELYRDPDYIDDPVVGEYVDGIWRRLLAGARVRGELPAELDERYAWAVLLGRDRSINAFALPGGYFGLHLGLVGAVASRDELASVLAHEMTHITQRHIPRLLGQQSRQAPLMLAAMVLGAIAASKNPQAGAALAVGGQAAVIQQQLNFSRDMEREADRIGYGVMTQAGYAPQGFAGMFEKLQSASRINDNGDWPYLRSHPLTTQRIADMQQRQQSQPRQVQPADLEALLVAARARVLGRPGVDVLRAWMAEPAQPGFAALPLPRRAAALYAAALAEAQLRDLPKAEALAAQLAPLVAGDAQAARQARLLQAELALQSGQPARALQLLPSMPRAAAGDVQGQSGRAVLLLRAQAQTQNGQAAQAVGTLQTWVSDHPGDAGAWQALAQAHAALGQTLRALRAEGEVPMAHMDYAGAVDRWRAAQDFSRQHPGGAADQIDANIIDTRLRLAQEALQQQRLEDAKRR</sequence>
<feature type="domain" description="Peptidase M48" evidence="7">
    <location>
        <begin position="109"/>
        <end position="273"/>
    </location>
</feature>
<organism evidence="8 9">
    <name type="scientific">Ottowia testudinis</name>
    <dbReference type="NCBI Taxonomy" id="2816950"/>
    <lineage>
        <taxon>Bacteria</taxon>
        <taxon>Pseudomonadati</taxon>
        <taxon>Pseudomonadota</taxon>
        <taxon>Betaproteobacteria</taxon>
        <taxon>Burkholderiales</taxon>
        <taxon>Comamonadaceae</taxon>
        <taxon>Ottowia</taxon>
    </lineage>
</organism>
<dbReference type="InterPro" id="IPR051156">
    <property type="entry name" value="Mito/Outer_Membr_Metalloprot"/>
</dbReference>